<evidence type="ECO:0000313" key="7">
    <source>
        <dbReference type="Proteomes" id="UP000222106"/>
    </source>
</evidence>
<dbReference type="InterPro" id="IPR028978">
    <property type="entry name" value="Chorismate_lyase_/UTRA_dom_sf"/>
</dbReference>
<dbReference type="Proteomes" id="UP000222106">
    <property type="component" value="Unassembled WGS sequence"/>
</dbReference>
<gene>
    <name evidence="6" type="ORF">ATJ97_3694</name>
</gene>
<dbReference type="InterPro" id="IPR036388">
    <property type="entry name" value="WH-like_DNA-bd_sf"/>
</dbReference>
<dbReference type="FunFam" id="1.10.10.10:FF:000079">
    <property type="entry name" value="GntR family transcriptional regulator"/>
    <property type="match status" value="1"/>
</dbReference>
<evidence type="ECO:0000256" key="4">
    <source>
        <dbReference type="SAM" id="MobiDB-lite"/>
    </source>
</evidence>
<dbReference type="SMART" id="SM00866">
    <property type="entry name" value="UTRA"/>
    <property type="match status" value="1"/>
</dbReference>
<keyword evidence="3" id="KW-0804">Transcription</keyword>
<dbReference type="Pfam" id="PF07702">
    <property type="entry name" value="UTRA"/>
    <property type="match status" value="1"/>
</dbReference>
<dbReference type="Pfam" id="PF00392">
    <property type="entry name" value="GntR"/>
    <property type="match status" value="1"/>
</dbReference>
<dbReference type="SUPFAM" id="SSF64288">
    <property type="entry name" value="Chorismate lyase-like"/>
    <property type="match status" value="1"/>
</dbReference>
<dbReference type="EMBL" id="PDJI01000004">
    <property type="protein sequence ID" value="PFG41146.1"/>
    <property type="molecule type" value="Genomic_DNA"/>
</dbReference>
<keyword evidence="1" id="KW-0805">Transcription regulation</keyword>
<dbReference type="SMART" id="SM00345">
    <property type="entry name" value="HTH_GNTR"/>
    <property type="match status" value="1"/>
</dbReference>
<protein>
    <submittedName>
        <fullName evidence="6">GntR family transcriptional regulator</fullName>
    </submittedName>
</protein>
<dbReference type="CDD" id="cd07377">
    <property type="entry name" value="WHTH_GntR"/>
    <property type="match status" value="1"/>
</dbReference>
<evidence type="ECO:0000259" key="5">
    <source>
        <dbReference type="PROSITE" id="PS50949"/>
    </source>
</evidence>
<dbReference type="PRINTS" id="PR00035">
    <property type="entry name" value="HTHGNTR"/>
</dbReference>
<dbReference type="InterPro" id="IPR050679">
    <property type="entry name" value="Bact_HTH_transcr_reg"/>
</dbReference>
<proteinExistence type="predicted"/>
<feature type="region of interest" description="Disordered" evidence="4">
    <location>
        <begin position="1"/>
        <end position="24"/>
    </location>
</feature>
<dbReference type="Gene3D" id="1.10.10.10">
    <property type="entry name" value="Winged helix-like DNA-binding domain superfamily/Winged helix DNA-binding domain"/>
    <property type="match status" value="1"/>
</dbReference>
<dbReference type="PROSITE" id="PS50949">
    <property type="entry name" value="HTH_GNTR"/>
    <property type="match status" value="1"/>
</dbReference>
<dbReference type="GO" id="GO:0003700">
    <property type="term" value="F:DNA-binding transcription factor activity"/>
    <property type="evidence" value="ECO:0007669"/>
    <property type="project" value="InterPro"/>
</dbReference>
<name>A0A2A9ERD1_9MICO</name>
<evidence type="ECO:0000256" key="3">
    <source>
        <dbReference type="ARBA" id="ARBA00023163"/>
    </source>
</evidence>
<evidence type="ECO:0000313" key="6">
    <source>
        <dbReference type="EMBL" id="PFG41146.1"/>
    </source>
</evidence>
<dbReference type="InterPro" id="IPR011663">
    <property type="entry name" value="UTRA"/>
</dbReference>
<evidence type="ECO:0000256" key="1">
    <source>
        <dbReference type="ARBA" id="ARBA00023015"/>
    </source>
</evidence>
<keyword evidence="2" id="KW-0238">DNA-binding</keyword>
<organism evidence="6 7">
    <name type="scientific">Georgenia soli</name>
    <dbReference type="NCBI Taxonomy" id="638953"/>
    <lineage>
        <taxon>Bacteria</taxon>
        <taxon>Bacillati</taxon>
        <taxon>Actinomycetota</taxon>
        <taxon>Actinomycetes</taxon>
        <taxon>Micrococcales</taxon>
        <taxon>Bogoriellaceae</taxon>
        <taxon>Georgenia</taxon>
    </lineage>
</organism>
<dbReference type="Gene3D" id="3.40.1410.10">
    <property type="entry name" value="Chorismate lyase-like"/>
    <property type="match status" value="1"/>
</dbReference>
<dbReference type="RefSeq" id="WP_211287281.1">
    <property type="nucleotide sequence ID" value="NZ_PDJI01000004.1"/>
</dbReference>
<accession>A0A2A9ERD1</accession>
<dbReference type="InterPro" id="IPR036390">
    <property type="entry name" value="WH_DNA-bd_sf"/>
</dbReference>
<reference evidence="6 7" key="1">
    <citation type="submission" date="2017-10" db="EMBL/GenBank/DDBJ databases">
        <title>Sequencing the genomes of 1000 actinobacteria strains.</title>
        <authorList>
            <person name="Klenk H.-P."/>
        </authorList>
    </citation>
    <scope>NUCLEOTIDE SEQUENCE [LARGE SCALE GENOMIC DNA]</scope>
    <source>
        <strain evidence="6 7">DSM 21838</strain>
    </source>
</reference>
<dbReference type="GO" id="GO:0003677">
    <property type="term" value="F:DNA binding"/>
    <property type="evidence" value="ECO:0007669"/>
    <property type="project" value="UniProtKB-KW"/>
</dbReference>
<dbReference type="AlphaFoldDB" id="A0A2A9ERD1"/>
<evidence type="ECO:0000256" key="2">
    <source>
        <dbReference type="ARBA" id="ARBA00023125"/>
    </source>
</evidence>
<feature type="domain" description="HTH gntR-type" evidence="5">
    <location>
        <begin position="40"/>
        <end position="108"/>
    </location>
</feature>
<dbReference type="InterPro" id="IPR000524">
    <property type="entry name" value="Tscrpt_reg_HTH_GntR"/>
</dbReference>
<sequence>MTARVQGTTPGPATPGPAISVHGPATSVPGATALDPASAVPLYAQLEEVLLRRVEAGEWPAGAQIPTESQLCEAYGVSRVTVRQALGRLARRGLLSRGRGRGTFVRDARLTAGARSVSSFSAELSERGMRPGSRVLDVGEVPATAEVATALGREPGTTLIRLRRVRLGDGLPIGVQSSLLVAERFPGLAAHLGDDVSLYEVLRTRYGTAPVEATEVFRVTGMPREIAPLLEVGRGTHGFHATRVTYDGREAFEHTTSYLRGDRYEIRLSLRNTR</sequence>
<keyword evidence="7" id="KW-1185">Reference proteome</keyword>
<dbReference type="GO" id="GO:0045892">
    <property type="term" value="P:negative regulation of DNA-templated transcription"/>
    <property type="evidence" value="ECO:0007669"/>
    <property type="project" value="TreeGrafter"/>
</dbReference>
<dbReference type="PANTHER" id="PTHR44846">
    <property type="entry name" value="MANNOSYL-D-GLYCERATE TRANSPORT/METABOLISM SYSTEM REPRESSOR MNGR-RELATED"/>
    <property type="match status" value="1"/>
</dbReference>
<comment type="caution">
    <text evidence="6">The sequence shown here is derived from an EMBL/GenBank/DDBJ whole genome shotgun (WGS) entry which is preliminary data.</text>
</comment>
<dbReference type="PANTHER" id="PTHR44846:SF1">
    <property type="entry name" value="MANNOSYL-D-GLYCERATE TRANSPORT_METABOLISM SYSTEM REPRESSOR MNGR-RELATED"/>
    <property type="match status" value="1"/>
</dbReference>
<dbReference type="SUPFAM" id="SSF46785">
    <property type="entry name" value="Winged helix' DNA-binding domain"/>
    <property type="match status" value="1"/>
</dbReference>